<sequence>MNAPAAPLEQCILDEGMEDLIPLPEIVQTVGMRGLSKSPLLVSEVAAAIGALVRQGRIQVWAGQWPAEPEFVARPLAESLVEDLGQYQFNSPSDLSRRVYYVNVDNLYVKDGA</sequence>
<gene>
    <name evidence="1" type="ORF">BJ978_002480</name>
</gene>
<accession>A0A9X2H974</accession>
<dbReference type="RefSeq" id="WP_156998028.1">
    <property type="nucleotide sequence ID" value="NZ_BAAANU010000003.1"/>
</dbReference>
<comment type="caution">
    <text evidence="1">The sequence shown here is derived from an EMBL/GenBank/DDBJ whole genome shotgun (WGS) entry which is preliminary data.</text>
</comment>
<keyword evidence="2" id="KW-1185">Reference proteome</keyword>
<proteinExistence type="predicted"/>
<dbReference type="AlphaFoldDB" id="A0A9X2H974"/>
<name>A0A9X2H974_9MICO</name>
<dbReference type="EMBL" id="JAMZDY010000001">
    <property type="protein sequence ID" value="MCP2371804.1"/>
    <property type="molecule type" value="Genomic_DNA"/>
</dbReference>
<evidence type="ECO:0000313" key="2">
    <source>
        <dbReference type="Proteomes" id="UP001139722"/>
    </source>
</evidence>
<protein>
    <submittedName>
        <fullName evidence="1">Uncharacterized protein</fullName>
    </submittedName>
</protein>
<organism evidence="1 2">
    <name type="scientific">Agromyces terreus</name>
    <dbReference type="NCBI Taxonomy" id="424795"/>
    <lineage>
        <taxon>Bacteria</taxon>
        <taxon>Bacillati</taxon>
        <taxon>Actinomycetota</taxon>
        <taxon>Actinomycetes</taxon>
        <taxon>Micrococcales</taxon>
        <taxon>Microbacteriaceae</taxon>
        <taxon>Agromyces</taxon>
    </lineage>
</organism>
<evidence type="ECO:0000313" key="1">
    <source>
        <dbReference type="EMBL" id="MCP2371804.1"/>
    </source>
</evidence>
<dbReference type="Proteomes" id="UP001139722">
    <property type="component" value="Unassembled WGS sequence"/>
</dbReference>
<reference evidence="1" key="1">
    <citation type="submission" date="2022-06" db="EMBL/GenBank/DDBJ databases">
        <title>Sequencing the genomes of 1000 actinobacteria strains.</title>
        <authorList>
            <person name="Klenk H.-P."/>
        </authorList>
    </citation>
    <scope>NUCLEOTIDE SEQUENCE</scope>
    <source>
        <strain evidence="1">DSM 22016</strain>
    </source>
</reference>
<dbReference type="OrthoDB" id="9906298at2"/>